<evidence type="ECO:0000256" key="7">
    <source>
        <dbReference type="ARBA" id="ARBA00023136"/>
    </source>
</evidence>
<evidence type="ECO:0000259" key="9">
    <source>
        <dbReference type="Pfam" id="PF04290"/>
    </source>
</evidence>
<feature type="transmembrane region" description="Helical" evidence="8">
    <location>
        <begin position="47"/>
        <end position="62"/>
    </location>
</feature>
<evidence type="ECO:0000313" key="10">
    <source>
        <dbReference type="EMBL" id="KKL06619.1"/>
    </source>
</evidence>
<dbReference type="InterPro" id="IPR055348">
    <property type="entry name" value="DctQ"/>
</dbReference>
<gene>
    <name evidence="10" type="ORF">LCGC14_2594210</name>
</gene>
<dbReference type="GO" id="GO:0022857">
    <property type="term" value="F:transmembrane transporter activity"/>
    <property type="evidence" value="ECO:0007669"/>
    <property type="project" value="TreeGrafter"/>
</dbReference>
<keyword evidence="4" id="KW-0997">Cell inner membrane</keyword>
<dbReference type="AlphaFoldDB" id="A0A0F9AAN7"/>
<feature type="transmembrane region" description="Helical" evidence="8">
    <location>
        <begin position="83"/>
        <end position="105"/>
    </location>
</feature>
<evidence type="ECO:0000256" key="4">
    <source>
        <dbReference type="ARBA" id="ARBA00022519"/>
    </source>
</evidence>
<dbReference type="InterPro" id="IPR007387">
    <property type="entry name" value="TRAP_DctQ"/>
</dbReference>
<sequence length="162" mass="18299">RISDKVNKISAIFCYVLLVSVTSIAGLAVFCRYILNNPIPWSEEISRYILIWLTMVAASIAIKERSHIRLTAFVGRLPNFISIIIEIVILLIIIGVIIIVTKYSWIMVVKNSARTYSPSIAISMIWPHTALPVGFSLIIFQSLFVLFENIKILLIEKSCSED</sequence>
<reference evidence="10" key="1">
    <citation type="journal article" date="2015" name="Nature">
        <title>Complex archaea that bridge the gap between prokaryotes and eukaryotes.</title>
        <authorList>
            <person name="Spang A."/>
            <person name="Saw J.H."/>
            <person name="Jorgensen S.L."/>
            <person name="Zaremba-Niedzwiedzka K."/>
            <person name="Martijn J."/>
            <person name="Lind A.E."/>
            <person name="van Eijk R."/>
            <person name="Schleper C."/>
            <person name="Guy L."/>
            <person name="Ettema T.J."/>
        </authorList>
    </citation>
    <scope>NUCLEOTIDE SEQUENCE</scope>
</reference>
<dbReference type="PANTHER" id="PTHR35011">
    <property type="entry name" value="2,3-DIKETO-L-GULONATE TRAP TRANSPORTER SMALL PERMEASE PROTEIN YIAM"/>
    <property type="match status" value="1"/>
</dbReference>
<keyword evidence="2" id="KW-0813">Transport</keyword>
<evidence type="ECO:0000256" key="8">
    <source>
        <dbReference type="SAM" id="Phobius"/>
    </source>
</evidence>
<feature type="domain" description="Tripartite ATP-independent periplasmic transporters DctQ component" evidence="9">
    <location>
        <begin position="24"/>
        <end position="149"/>
    </location>
</feature>
<dbReference type="GO" id="GO:0005886">
    <property type="term" value="C:plasma membrane"/>
    <property type="evidence" value="ECO:0007669"/>
    <property type="project" value="UniProtKB-SubCell"/>
</dbReference>
<dbReference type="PANTHER" id="PTHR35011:SF2">
    <property type="entry name" value="2,3-DIKETO-L-GULONATE TRAP TRANSPORTER SMALL PERMEASE PROTEIN YIAM"/>
    <property type="match status" value="1"/>
</dbReference>
<feature type="transmembrane region" description="Helical" evidence="8">
    <location>
        <begin position="12"/>
        <end position="35"/>
    </location>
</feature>
<feature type="transmembrane region" description="Helical" evidence="8">
    <location>
        <begin position="125"/>
        <end position="147"/>
    </location>
</feature>
<evidence type="ECO:0000256" key="6">
    <source>
        <dbReference type="ARBA" id="ARBA00022989"/>
    </source>
</evidence>
<keyword evidence="3" id="KW-1003">Cell membrane</keyword>
<dbReference type="EMBL" id="LAZR01043631">
    <property type="protein sequence ID" value="KKL06619.1"/>
    <property type="molecule type" value="Genomic_DNA"/>
</dbReference>
<proteinExistence type="predicted"/>
<comment type="caution">
    <text evidence="10">The sequence shown here is derived from an EMBL/GenBank/DDBJ whole genome shotgun (WGS) entry which is preliminary data.</text>
</comment>
<dbReference type="GO" id="GO:0015740">
    <property type="term" value="P:C4-dicarboxylate transport"/>
    <property type="evidence" value="ECO:0007669"/>
    <property type="project" value="TreeGrafter"/>
</dbReference>
<name>A0A0F9AAN7_9ZZZZ</name>
<evidence type="ECO:0000256" key="5">
    <source>
        <dbReference type="ARBA" id="ARBA00022692"/>
    </source>
</evidence>
<evidence type="ECO:0000256" key="2">
    <source>
        <dbReference type="ARBA" id="ARBA00022448"/>
    </source>
</evidence>
<feature type="non-terminal residue" evidence="10">
    <location>
        <position position="1"/>
    </location>
</feature>
<keyword evidence="5 8" id="KW-0812">Transmembrane</keyword>
<accession>A0A0F9AAN7</accession>
<keyword evidence="6 8" id="KW-1133">Transmembrane helix</keyword>
<protein>
    <recommendedName>
        <fullName evidence="9">Tripartite ATP-independent periplasmic transporters DctQ component domain-containing protein</fullName>
    </recommendedName>
</protein>
<keyword evidence="7 8" id="KW-0472">Membrane</keyword>
<dbReference type="Pfam" id="PF04290">
    <property type="entry name" value="DctQ"/>
    <property type="match status" value="1"/>
</dbReference>
<organism evidence="10">
    <name type="scientific">marine sediment metagenome</name>
    <dbReference type="NCBI Taxonomy" id="412755"/>
    <lineage>
        <taxon>unclassified sequences</taxon>
        <taxon>metagenomes</taxon>
        <taxon>ecological metagenomes</taxon>
    </lineage>
</organism>
<evidence type="ECO:0000256" key="1">
    <source>
        <dbReference type="ARBA" id="ARBA00004429"/>
    </source>
</evidence>
<comment type="subcellular location">
    <subcellularLocation>
        <location evidence="1">Cell inner membrane</location>
        <topology evidence="1">Multi-pass membrane protein</topology>
    </subcellularLocation>
</comment>
<evidence type="ECO:0000256" key="3">
    <source>
        <dbReference type="ARBA" id="ARBA00022475"/>
    </source>
</evidence>